<dbReference type="InterPro" id="IPR037401">
    <property type="entry name" value="SnoaL-like"/>
</dbReference>
<evidence type="ECO:0000259" key="1">
    <source>
        <dbReference type="Pfam" id="PF13577"/>
    </source>
</evidence>
<protein>
    <submittedName>
        <fullName evidence="2">Actinorhodin biosynthesis protein ActVIA</fullName>
    </submittedName>
</protein>
<accession>A0A1H2R333</accession>
<dbReference type="Gene3D" id="3.10.450.50">
    <property type="match status" value="1"/>
</dbReference>
<dbReference type="CDD" id="cd00531">
    <property type="entry name" value="NTF2_like"/>
    <property type="match status" value="1"/>
</dbReference>
<dbReference type="SUPFAM" id="SSF54427">
    <property type="entry name" value="NTF2-like"/>
    <property type="match status" value="1"/>
</dbReference>
<evidence type="ECO:0000313" key="2">
    <source>
        <dbReference type="EMBL" id="SDW13862.1"/>
    </source>
</evidence>
<dbReference type="InterPro" id="IPR032710">
    <property type="entry name" value="NTF2-like_dom_sf"/>
</dbReference>
<dbReference type="Proteomes" id="UP000199529">
    <property type="component" value="Unassembled WGS sequence"/>
</dbReference>
<dbReference type="STRING" id="418495.SAMN05216215_1001272"/>
<gene>
    <name evidence="2" type="ORF">SAMN05216215_1001272</name>
</gene>
<evidence type="ECO:0000313" key="3">
    <source>
        <dbReference type="Proteomes" id="UP000199529"/>
    </source>
</evidence>
<dbReference type="OrthoDB" id="9130903at2"/>
<proteinExistence type="predicted"/>
<organism evidence="2 3">
    <name type="scientific">Saccharopolyspora shandongensis</name>
    <dbReference type="NCBI Taxonomy" id="418495"/>
    <lineage>
        <taxon>Bacteria</taxon>
        <taxon>Bacillati</taxon>
        <taxon>Actinomycetota</taxon>
        <taxon>Actinomycetes</taxon>
        <taxon>Pseudonocardiales</taxon>
        <taxon>Pseudonocardiaceae</taxon>
        <taxon>Saccharopolyspora</taxon>
    </lineage>
</organism>
<dbReference type="Pfam" id="PF13577">
    <property type="entry name" value="SnoaL_4"/>
    <property type="match status" value="1"/>
</dbReference>
<sequence>MTSTTTVTELYAAVQLHYARQVQLLDGCRFAEYAATFTADGEFQHTPGQPAAHGHDGITAELTRFNKRFDNDPVQRRHWFNMIDVRPREDGLLDTTFYALVLTTRPGVKEPVVGPSCLVRDVLAFEDGELRNRSRQVHHDQMS</sequence>
<name>A0A1H2R333_9PSEU</name>
<feature type="domain" description="SnoaL-like" evidence="1">
    <location>
        <begin position="9"/>
        <end position="135"/>
    </location>
</feature>
<keyword evidence="3" id="KW-1185">Reference proteome</keyword>
<dbReference type="EMBL" id="FNOK01000001">
    <property type="protein sequence ID" value="SDW13862.1"/>
    <property type="molecule type" value="Genomic_DNA"/>
</dbReference>
<reference evidence="3" key="1">
    <citation type="submission" date="2016-10" db="EMBL/GenBank/DDBJ databases">
        <authorList>
            <person name="Varghese N."/>
            <person name="Submissions S."/>
        </authorList>
    </citation>
    <scope>NUCLEOTIDE SEQUENCE [LARGE SCALE GENOMIC DNA]</scope>
    <source>
        <strain evidence="3">CGMCC 4.3530</strain>
    </source>
</reference>
<dbReference type="RefSeq" id="WP_093260337.1">
    <property type="nucleotide sequence ID" value="NZ_FNOK01000001.1"/>
</dbReference>
<dbReference type="AlphaFoldDB" id="A0A1H2R333"/>